<dbReference type="Gene3D" id="3.40.50.300">
    <property type="entry name" value="P-loop containing nucleotide triphosphate hydrolases"/>
    <property type="match status" value="1"/>
</dbReference>
<dbReference type="AlphaFoldDB" id="A0A923SWU2"/>
<keyword evidence="1" id="KW-0067">ATP-binding</keyword>
<dbReference type="CDD" id="cd00009">
    <property type="entry name" value="AAA"/>
    <property type="match status" value="1"/>
</dbReference>
<evidence type="ECO:0000313" key="2">
    <source>
        <dbReference type="Proteomes" id="UP000602647"/>
    </source>
</evidence>
<gene>
    <name evidence="1" type="ORF">H9L42_12635</name>
</gene>
<dbReference type="InterPro" id="IPR027417">
    <property type="entry name" value="P-loop_NTPase"/>
</dbReference>
<dbReference type="EMBL" id="JACRYT010000016">
    <property type="protein sequence ID" value="MBC6680668.1"/>
    <property type="molecule type" value="Genomic_DNA"/>
</dbReference>
<dbReference type="GO" id="GO:0005524">
    <property type="term" value="F:ATP binding"/>
    <property type="evidence" value="ECO:0007669"/>
    <property type="project" value="UniProtKB-KW"/>
</dbReference>
<sequence length="579" mass="65060">MNYNYRLLSKEQVFGEMKIDVIRELGAECGVTDFAVLSGADASEERTAAWFLASASGYGDVCAVDPDGSRRVAYANSHGSVRPAVVCGDLSELPCKTVKDISGFEEAEFGEYPQNAADRALAGTLEQEFAEGMLRTTGKLYQAQYEEFQYEGAKYIRVPYALEKTCVLSNGKSCKTGDAVWIEVSPVKWLYDAKANLLISRRILTSGVLFSAENYYNGDFEKTAVYVYLNTTLAEDLVPSVLSDMTLEEQAEYEENRKKEMRRKNPYGLTFGEVSEEDIIRGAIESDVPVFLHGPSSEGKSARVKQIDPTCEILYLRNATPDSLNGRSVYNQATGEMIDIPPTWFKKVQAKCEREPDKPHVVFFDEINNALPSIQGMAFNIVLDREVNGIWKLPDNARIVAAGNDMQDSLAAQQLAAPFFNRFAHVYINTTTEKWLKWARESRIHPAIYAYIAYKQGETLRSKYDGEKPNADPRKWEMASKMLYATGRPEMLRSLIGEDITEEFVQFCSQPVITLEDVLRGNYSDSELEKLNTSQRYATTVGLTQAADEEVEIVRAFVSKLGEEFRAVFDSFARPEEKK</sequence>
<proteinExistence type="predicted"/>
<comment type="caution">
    <text evidence="1">The sequence shown here is derived from an EMBL/GenBank/DDBJ whole genome shotgun (WGS) entry which is preliminary data.</text>
</comment>
<keyword evidence="1" id="KW-0547">Nucleotide-binding</keyword>
<reference evidence="1" key="1">
    <citation type="submission" date="2020-08" db="EMBL/GenBank/DDBJ databases">
        <title>Genome public.</title>
        <authorList>
            <person name="Liu C."/>
            <person name="Sun Q."/>
        </authorList>
    </citation>
    <scope>NUCLEOTIDE SEQUENCE</scope>
    <source>
        <strain evidence="1">BX12</strain>
    </source>
</reference>
<accession>A0A923SWU2</accession>
<organism evidence="1 2">
    <name type="scientific">Zhenpiania hominis</name>
    <dbReference type="NCBI Taxonomy" id="2763644"/>
    <lineage>
        <taxon>Bacteria</taxon>
        <taxon>Bacillati</taxon>
        <taxon>Bacillota</taxon>
        <taxon>Clostridia</taxon>
        <taxon>Peptostreptococcales</taxon>
        <taxon>Anaerovoracaceae</taxon>
        <taxon>Zhenpiania</taxon>
    </lineage>
</organism>
<dbReference type="Proteomes" id="UP000602647">
    <property type="component" value="Unassembled WGS sequence"/>
</dbReference>
<dbReference type="SUPFAM" id="SSF52540">
    <property type="entry name" value="P-loop containing nucleoside triphosphate hydrolases"/>
    <property type="match status" value="1"/>
</dbReference>
<keyword evidence="2" id="KW-1185">Reference proteome</keyword>
<dbReference type="RefSeq" id="WP_187303764.1">
    <property type="nucleotide sequence ID" value="NZ_JACRYT010000016.1"/>
</dbReference>
<protein>
    <submittedName>
        <fullName evidence="1">ATP-binding protein</fullName>
    </submittedName>
</protein>
<evidence type="ECO:0000313" key="1">
    <source>
        <dbReference type="EMBL" id="MBC6680668.1"/>
    </source>
</evidence>
<name>A0A923SWU2_9FIRM</name>